<dbReference type="InterPro" id="IPR036097">
    <property type="entry name" value="HisK_dim/P_sf"/>
</dbReference>
<evidence type="ECO:0000259" key="6">
    <source>
        <dbReference type="PROSITE" id="PS50109"/>
    </source>
</evidence>
<dbReference type="EC" id="2.7.13.3" evidence="2"/>
<keyword evidence="5" id="KW-0812">Transmembrane</keyword>
<keyword evidence="8" id="KW-1185">Reference proteome</keyword>
<dbReference type="Gene3D" id="3.30.565.10">
    <property type="entry name" value="Histidine kinase-like ATPase, C-terminal domain"/>
    <property type="match status" value="1"/>
</dbReference>
<dbReference type="PANTHER" id="PTHR43547:SF2">
    <property type="entry name" value="HYBRID SIGNAL TRANSDUCTION HISTIDINE KINASE C"/>
    <property type="match status" value="1"/>
</dbReference>
<dbReference type="Proteomes" id="UP000324479">
    <property type="component" value="Unassembled WGS sequence"/>
</dbReference>
<dbReference type="InterPro" id="IPR005467">
    <property type="entry name" value="His_kinase_dom"/>
</dbReference>
<keyword evidence="5" id="KW-0472">Membrane</keyword>
<sequence>MPRRLLLALLLLVAAPLVLLGWLSARSVEDSRQRATERLAALLSTRLIDADREVGELFDRYADQLQAELAETSNIYAALKRLRRENPIVRQGIYVDSDGVQIFPTAADMNGSDEAEVAAGLPGLIDARPLPSRLPDASDARGSDVSRRPSLPGMIRPVVFEVAAAKAAGSAGKAATKSAGRSQTPPPTLVAWQQWYLGDGAQIVFWKQLPDRSTVGILLDRSRWMADIISLLPDQPPAATQPPSQRSRPASANADATPLFQVSLVDESKRLIYRWGSTDEPNRPPLATRNVTRPLTSWQFRLHTDGDLLPDLNPWPMYLSLGGIGLVLLSIGAYVLTSVQRQMRLAQSRVSFAGQVSHELRTPLTNIRLFTELAESDLANLQEGPAKSSLVKRLQVIDHESKRLQRLVTGVLEMIRPTGKQSGVRTRPTDVCELISGIIEQFRPSFASAEISLESRCECDHPIAIDPDVVEMVLVNLLSNVEKYVPQGGGCWLQTETVADQATGRPQLRVLVDDDGPGIGATDRHRVFAAFQRLDDSISAPSGTGIGLTIARRAARRHGGELALLSKSKHGGATFELILPIQTASNPAPK</sequence>
<feature type="domain" description="Histidine kinase" evidence="6">
    <location>
        <begin position="355"/>
        <end position="583"/>
    </location>
</feature>
<dbReference type="PANTHER" id="PTHR43547">
    <property type="entry name" value="TWO-COMPONENT HISTIDINE KINASE"/>
    <property type="match status" value="1"/>
</dbReference>
<gene>
    <name evidence="7" type="ORF">FYK55_06120</name>
</gene>
<dbReference type="SMART" id="SM00388">
    <property type="entry name" value="HisKA"/>
    <property type="match status" value="1"/>
</dbReference>
<keyword evidence="7" id="KW-0808">Transferase</keyword>
<evidence type="ECO:0000313" key="7">
    <source>
        <dbReference type="EMBL" id="KAA5545238.1"/>
    </source>
</evidence>
<dbReference type="InterPro" id="IPR036890">
    <property type="entry name" value="HATPase_C_sf"/>
</dbReference>
<evidence type="ECO:0000256" key="3">
    <source>
        <dbReference type="ARBA" id="ARBA00022553"/>
    </source>
</evidence>
<dbReference type="Gene3D" id="1.10.287.130">
    <property type="match status" value="1"/>
</dbReference>
<evidence type="ECO:0000256" key="4">
    <source>
        <dbReference type="SAM" id="MobiDB-lite"/>
    </source>
</evidence>
<proteinExistence type="predicted"/>
<dbReference type="SUPFAM" id="SSF55874">
    <property type="entry name" value="ATPase domain of HSP90 chaperone/DNA topoisomerase II/histidine kinase"/>
    <property type="match status" value="1"/>
</dbReference>
<keyword evidence="7" id="KW-0418">Kinase</keyword>
<feature type="transmembrane region" description="Helical" evidence="5">
    <location>
        <begin position="315"/>
        <end position="336"/>
    </location>
</feature>
<dbReference type="CDD" id="cd00082">
    <property type="entry name" value="HisKA"/>
    <property type="match status" value="1"/>
</dbReference>
<keyword evidence="5" id="KW-1133">Transmembrane helix</keyword>
<evidence type="ECO:0000256" key="1">
    <source>
        <dbReference type="ARBA" id="ARBA00000085"/>
    </source>
</evidence>
<reference evidence="7 8" key="1">
    <citation type="submission" date="2019-08" db="EMBL/GenBank/DDBJ databases">
        <authorList>
            <person name="Dhanesh K."/>
            <person name="Kumar G."/>
            <person name="Sasikala C."/>
            <person name="Venkata Ramana C."/>
        </authorList>
    </citation>
    <scope>NUCLEOTIDE SEQUENCE [LARGE SCALE GENOMIC DNA]</scope>
    <source>
        <strain evidence="7 8">JC645</strain>
    </source>
</reference>
<feature type="region of interest" description="Disordered" evidence="4">
    <location>
        <begin position="234"/>
        <end position="253"/>
    </location>
</feature>
<keyword evidence="3" id="KW-0597">Phosphoprotein</keyword>
<evidence type="ECO:0000313" key="8">
    <source>
        <dbReference type="Proteomes" id="UP000324479"/>
    </source>
</evidence>
<dbReference type="RefSeq" id="WP_150075507.1">
    <property type="nucleotide sequence ID" value="NZ_VWOX01000003.1"/>
</dbReference>
<evidence type="ECO:0000256" key="5">
    <source>
        <dbReference type="SAM" id="Phobius"/>
    </source>
</evidence>
<evidence type="ECO:0000256" key="2">
    <source>
        <dbReference type="ARBA" id="ARBA00012438"/>
    </source>
</evidence>
<dbReference type="PROSITE" id="PS50109">
    <property type="entry name" value="HIS_KIN"/>
    <property type="match status" value="1"/>
</dbReference>
<comment type="catalytic activity">
    <reaction evidence="1">
        <text>ATP + protein L-histidine = ADP + protein N-phospho-L-histidine.</text>
        <dbReference type="EC" id="2.7.13.3"/>
    </reaction>
</comment>
<name>A0A5M6DCF2_9BACT</name>
<dbReference type="InterPro" id="IPR003661">
    <property type="entry name" value="HisK_dim/P_dom"/>
</dbReference>
<dbReference type="SMART" id="SM00387">
    <property type="entry name" value="HATPase_c"/>
    <property type="match status" value="1"/>
</dbReference>
<dbReference type="PRINTS" id="PR00344">
    <property type="entry name" value="BCTRLSENSOR"/>
</dbReference>
<accession>A0A5M6DCF2</accession>
<dbReference type="Pfam" id="PF02518">
    <property type="entry name" value="HATPase_c"/>
    <property type="match status" value="1"/>
</dbReference>
<organism evidence="7 8">
    <name type="scientific">Roseiconus nitratireducens</name>
    <dbReference type="NCBI Taxonomy" id="2605748"/>
    <lineage>
        <taxon>Bacteria</taxon>
        <taxon>Pseudomonadati</taxon>
        <taxon>Planctomycetota</taxon>
        <taxon>Planctomycetia</taxon>
        <taxon>Pirellulales</taxon>
        <taxon>Pirellulaceae</taxon>
        <taxon>Roseiconus</taxon>
    </lineage>
</organism>
<comment type="caution">
    <text evidence="7">The sequence shown here is derived from an EMBL/GenBank/DDBJ whole genome shotgun (WGS) entry which is preliminary data.</text>
</comment>
<dbReference type="Pfam" id="PF00512">
    <property type="entry name" value="HisKA"/>
    <property type="match status" value="1"/>
</dbReference>
<dbReference type="EMBL" id="VWOX01000003">
    <property type="protein sequence ID" value="KAA5545238.1"/>
    <property type="molecule type" value="Genomic_DNA"/>
</dbReference>
<dbReference type="GO" id="GO:0000155">
    <property type="term" value="F:phosphorelay sensor kinase activity"/>
    <property type="evidence" value="ECO:0007669"/>
    <property type="project" value="InterPro"/>
</dbReference>
<dbReference type="AlphaFoldDB" id="A0A5M6DCF2"/>
<dbReference type="InterPro" id="IPR004358">
    <property type="entry name" value="Sig_transdc_His_kin-like_C"/>
</dbReference>
<dbReference type="InterPro" id="IPR003594">
    <property type="entry name" value="HATPase_dom"/>
</dbReference>
<feature type="compositionally biased region" description="Polar residues" evidence="4">
    <location>
        <begin position="241"/>
        <end position="250"/>
    </location>
</feature>
<dbReference type="SUPFAM" id="SSF47384">
    <property type="entry name" value="Homodimeric domain of signal transducing histidine kinase"/>
    <property type="match status" value="1"/>
</dbReference>
<protein>
    <recommendedName>
        <fullName evidence="2">histidine kinase</fullName>
        <ecNumber evidence="2">2.7.13.3</ecNumber>
    </recommendedName>
</protein>